<dbReference type="FunFam" id="1.10.150.250:FF:000004">
    <property type="entry name" value="Succinate dehydrogenase assembly factor 2, mitochondrial"/>
    <property type="match status" value="1"/>
</dbReference>
<name>F0X1K6_9STRA</name>
<dbReference type="GO" id="GO:0006121">
    <property type="term" value="P:mitochondrial electron transport, succinate to ubiquinone"/>
    <property type="evidence" value="ECO:0007669"/>
    <property type="project" value="TreeGrafter"/>
</dbReference>
<dbReference type="SUPFAM" id="SSF109910">
    <property type="entry name" value="YgfY-like"/>
    <property type="match status" value="1"/>
</dbReference>
<sequence length="186" mass="21759">MIGCNVEPGVYFVYPILSKMHSLRRLFHLESRLSNVYKRSEFSAKAGADMFHLTEDQTARVEQRDREIRKQHLALPSEGSEDEVKLARKKRLLYRSRQRGWLEVDLLLGSWTQKSVEGLQEAELDHFEAILNQETIDIYNYITKQRPIPSELDTNVMHRLQEYCANSPLGKASMDGYTYNKRFMSN</sequence>
<dbReference type="PANTHER" id="PTHR12469:SF2">
    <property type="entry name" value="SUCCINATE DEHYDROGENASE ASSEMBLY FACTOR 2, MITOCHONDRIAL"/>
    <property type="match status" value="1"/>
</dbReference>
<accession>F0X1K6</accession>
<proteinExistence type="predicted"/>
<protein>
    <submittedName>
        <fullName evidence="3">Uncharacterized protein AlNc14C637G12313</fullName>
    </submittedName>
</protein>
<keyword evidence="1" id="KW-0496">Mitochondrion</keyword>
<evidence type="ECO:0000256" key="1">
    <source>
        <dbReference type="ARBA" id="ARBA00023128"/>
    </source>
</evidence>
<reference evidence="3" key="2">
    <citation type="submission" date="2011-02" db="EMBL/GenBank/DDBJ databases">
        <authorList>
            <person name="MacLean D."/>
        </authorList>
    </citation>
    <scope>NUCLEOTIDE SEQUENCE</scope>
</reference>
<reference evidence="3" key="1">
    <citation type="journal article" date="2011" name="PLoS Biol.">
        <title>Gene gain and loss during evolution of obligate parasitism in the white rust pathogen of Arabidopsis thaliana.</title>
        <authorList>
            <person name="Kemen E."/>
            <person name="Gardiner A."/>
            <person name="Schultz-Larsen T."/>
            <person name="Kemen A.C."/>
            <person name="Balmuth A.L."/>
            <person name="Robert-Seilaniantz A."/>
            <person name="Bailey K."/>
            <person name="Holub E."/>
            <person name="Studholme D.J."/>
            <person name="Maclean D."/>
            <person name="Jones J.D."/>
        </authorList>
    </citation>
    <scope>NUCLEOTIDE SEQUENCE</scope>
</reference>
<evidence type="ECO:0000313" key="3">
    <source>
        <dbReference type="EMBL" id="CCA27700.1"/>
    </source>
</evidence>
<gene>
    <name evidence="3" type="primary">AlNc14C637G12313</name>
    <name evidence="3" type="ORF">ALNC14_138440</name>
</gene>
<dbReference type="PANTHER" id="PTHR12469">
    <property type="entry name" value="PROTEIN EMI5 HOMOLOG, MITOCHONDRIAL"/>
    <property type="match status" value="1"/>
</dbReference>
<evidence type="ECO:0000256" key="2">
    <source>
        <dbReference type="ARBA" id="ARBA00023186"/>
    </source>
</evidence>
<dbReference type="Gene3D" id="1.10.150.250">
    <property type="entry name" value="Flavinator of succinate dehydrogenase"/>
    <property type="match status" value="1"/>
</dbReference>
<dbReference type="AlphaFoldDB" id="F0X1K6"/>
<dbReference type="GO" id="GO:0006099">
    <property type="term" value="P:tricarboxylic acid cycle"/>
    <property type="evidence" value="ECO:0007669"/>
    <property type="project" value="TreeGrafter"/>
</dbReference>
<dbReference type="InterPro" id="IPR036714">
    <property type="entry name" value="SDH_sf"/>
</dbReference>
<dbReference type="GO" id="GO:0034553">
    <property type="term" value="P:mitochondrial respiratory chain complex II assembly"/>
    <property type="evidence" value="ECO:0007669"/>
    <property type="project" value="TreeGrafter"/>
</dbReference>
<dbReference type="InterPro" id="IPR005631">
    <property type="entry name" value="SDH"/>
</dbReference>
<keyword evidence="2" id="KW-0143">Chaperone</keyword>
<organism evidence="3">
    <name type="scientific">Albugo laibachii Nc14</name>
    <dbReference type="NCBI Taxonomy" id="890382"/>
    <lineage>
        <taxon>Eukaryota</taxon>
        <taxon>Sar</taxon>
        <taxon>Stramenopiles</taxon>
        <taxon>Oomycota</taxon>
        <taxon>Peronosporomycetes</taxon>
        <taxon>Albuginales</taxon>
        <taxon>Albuginaceae</taxon>
        <taxon>Albugo</taxon>
    </lineage>
</organism>
<dbReference type="Pfam" id="PF03937">
    <property type="entry name" value="Sdh5"/>
    <property type="match status" value="1"/>
</dbReference>
<dbReference type="GO" id="GO:0005739">
    <property type="term" value="C:mitochondrion"/>
    <property type="evidence" value="ECO:0007669"/>
    <property type="project" value="TreeGrafter"/>
</dbReference>
<dbReference type="HOGENOM" id="CLU_125232_0_0_1"/>
<dbReference type="EMBL" id="FR824641">
    <property type="protein sequence ID" value="CCA27700.1"/>
    <property type="molecule type" value="Genomic_DNA"/>
</dbReference>